<dbReference type="SUPFAM" id="SSF52540">
    <property type="entry name" value="P-loop containing nucleoside triphosphate hydrolases"/>
    <property type="match status" value="1"/>
</dbReference>
<reference evidence="3 4" key="1">
    <citation type="submission" date="2016-06" db="EMBL/GenBank/DDBJ databases">
        <title>Draft genome of Moraxella atlantae CCUG 66109.</title>
        <authorList>
            <person name="Salva-Serra F."/>
            <person name="Engstrom-Jakobsson H."/>
            <person name="Thorell K."/>
            <person name="Gonzales-Siles L."/>
            <person name="Karlsson R."/>
            <person name="Boulund F."/>
            <person name="Engstrand L."/>
            <person name="Kristiansson E."/>
            <person name="Moore E."/>
        </authorList>
    </citation>
    <scope>NUCLEOTIDE SEQUENCE [LARGE SCALE GENOMIC DNA]</scope>
    <source>
        <strain evidence="3 4">CCUG 66109</strain>
    </source>
</reference>
<dbReference type="EMBL" id="LZMZ01000031">
    <property type="protein sequence ID" value="OBX76326.1"/>
    <property type="molecule type" value="Genomic_DNA"/>
</dbReference>
<feature type="domain" description="CobQ/CobB/MinD/ParA nucleotide binding" evidence="2">
    <location>
        <begin position="4"/>
        <end position="149"/>
    </location>
</feature>
<protein>
    <submittedName>
        <fullName evidence="3">Chromosome partitioning protein</fullName>
    </submittedName>
</protein>
<proteinExistence type="predicted"/>
<dbReference type="OrthoDB" id="69313at2"/>
<dbReference type="CDD" id="cd02042">
    <property type="entry name" value="ParAB_family"/>
    <property type="match status" value="1"/>
</dbReference>
<comment type="caution">
    <text evidence="3">The sequence shown here is derived from an EMBL/GenBank/DDBJ whole genome shotgun (WGS) entry which is preliminary data.</text>
</comment>
<dbReference type="RefSeq" id="WP_067237564.1">
    <property type="nucleotide sequence ID" value="NZ_LZMZ01000031.1"/>
</dbReference>
<organism evidence="3 4">
    <name type="scientific">Faucicola atlantae</name>
    <dbReference type="NCBI Taxonomy" id="34059"/>
    <lineage>
        <taxon>Bacteria</taxon>
        <taxon>Pseudomonadati</taxon>
        <taxon>Pseudomonadota</taxon>
        <taxon>Gammaproteobacteria</taxon>
        <taxon>Moraxellales</taxon>
        <taxon>Moraxellaceae</taxon>
        <taxon>Faucicola</taxon>
    </lineage>
</organism>
<dbReference type="InterPro" id="IPR002586">
    <property type="entry name" value="CobQ/CobB/MinD/ParA_Nub-bd_dom"/>
</dbReference>
<dbReference type="STRING" id="34059.A9308_08410"/>
<dbReference type="InterPro" id="IPR027417">
    <property type="entry name" value="P-loop_NTPase"/>
</dbReference>
<evidence type="ECO:0000259" key="2">
    <source>
        <dbReference type="Pfam" id="PF01656"/>
    </source>
</evidence>
<dbReference type="Gene3D" id="3.40.50.300">
    <property type="entry name" value="P-loop containing nucleotide triphosphate hydrolases"/>
    <property type="match status" value="1"/>
</dbReference>
<feature type="region of interest" description="Disordered" evidence="1">
    <location>
        <begin position="222"/>
        <end position="248"/>
    </location>
</feature>
<dbReference type="AlphaFoldDB" id="A0A1B8QAG7"/>
<dbReference type="InterPro" id="IPR050678">
    <property type="entry name" value="DNA_Partitioning_ATPase"/>
</dbReference>
<dbReference type="PANTHER" id="PTHR13696:SF96">
    <property type="entry name" value="COBQ_COBB_MIND_PARA NUCLEOTIDE BINDING DOMAIN-CONTAINING PROTEIN"/>
    <property type="match status" value="1"/>
</dbReference>
<gene>
    <name evidence="3" type="ORF">A9308_08410</name>
</gene>
<evidence type="ECO:0000313" key="4">
    <source>
        <dbReference type="Proteomes" id="UP000092508"/>
    </source>
</evidence>
<dbReference type="PIRSF" id="PIRSF009320">
    <property type="entry name" value="Nuc_binding_HP_1000"/>
    <property type="match status" value="1"/>
</dbReference>
<name>A0A1B8QAG7_9GAMM</name>
<dbReference type="Proteomes" id="UP000092508">
    <property type="component" value="Unassembled WGS sequence"/>
</dbReference>
<evidence type="ECO:0000256" key="1">
    <source>
        <dbReference type="SAM" id="MobiDB-lite"/>
    </source>
</evidence>
<accession>A0A1B8QAG7</accession>
<dbReference type="Pfam" id="PF01656">
    <property type="entry name" value="CbiA"/>
    <property type="match status" value="1"/>
</dbReference>
<evidence type="ECO:0000313" key="3">
    <source>
        <dbReference type="EMBL" id="OBX76326.1"/>
    </source>
</evidence>
<sequence>MQTILVANQKGGCGKSTIAVTLAAALANQGKRVALADADVQKSSLFWLKLRSSEAAPIVSVDWRDADDIGELSKAASKADYLVIDAPGALAGDKAEQLIAECQAIFLPVLPAVFDLASSQKFIKNIQDIKRIRKGKVNVYAIANRVRASLFEHGEPSARLHELYAEFDIQPIAWLAERSIYPALAERGLSIFDQQQKPYRELQAQWQPLLAVLDDLADTPTKAAKTKHADQNIPPKSGSKKSANMWYE</sequence>
<dbReference type="PANTHER" id="PTHR13696">
    <property type="entry name" value="P-LOOP CONTAINING NUCLEOSIDE TRIPHOSPHATE HYDROLASE"/>
    <property type="match status" value="1"/>
</dbReference>